<reference evidence="4" key="1">
    <citation type="submission" date="2008-12" db="EMBL/GenBank/DDBJ databases">
        <title>Annotation of Streptomyces ghanaensis ATCC 14672.</title>
        <authorList>
            <consortium name="The Broad Institute Genome Sequencing Platform"/>
            <consortium name="Broad Institute Microbial Sequencing Center"/>
            <person name="Fischbach M."/>
            <person name="Ward D."/>
            <person name="Young S."/>
            <person name="Kodira C.D."/>
            <person name="Zeng Q."/>
            <person name="Koehrsen M."/>
            <person name="Godfrey P."/>
            <person name="Alvarado L."/>
            <person name="Berlin A.M."/>
            <person name="Borenstein D."/>
            <person name="Chen Z."/>
            <person name="Engels R."/>
            <person name="Freedman E."/>
            <person name="Gellesch M."/>
            <person name="Goldberg J."/>
            <person name="Griggs A."/>
            <person name="Gujja S."/>
            <person name="Heiman D.I."/>
            <person name="Hepburn T.A."/>
            <person name="Howarth C."/>
            <person name="Jen D."/>
            <person name="Larson L."/>
            <person name="Lewis B."/>
            <person name="Mehta T."/>
            <person name="Park D."/>
            <person name="Pearson M."/>
            <person name="Roberts A."/>
            <person name="Saif S."/>
            <person name="Shea T.D."/>
            <person name="Shenoy N."/>
            <person name="Sisk P."/>
            <person name="Stolte C."/>
            <person name="Sykes S.N."/>
            <person name="Walk T."/>
            <person name="White J."/>
            <person name="Yandava C."/>
            <person name="Straight P."/>
            <person name="Clardy J."/>
            <person name="Hung D."/>
            <person name="Kolter R."/>
            <person name="Mekalanos J."/>
            <person name="Walker S."/>
            <person name="Walsh C.T."/>
            <person name="Wieland B.L.C."/>
            <person name="Ilzarbe M."/>
            <person name="Galagan J."/>
            <person name="Nusbaum C."/>
            <person name="Birren B."/>
        </authorList>
    </citation>
    <scope>NUCLEOTIDE SEQUENCE [LARGE SCALE GENOMIC DNA]</scope>
    <source>
        <strain evidence="4">ATCC 14672 / DSM 40746 / JCM 4963 / KCTC 9882 / NRRL B-12104 / FH 1290</strain>
    </source>
</reference>
<dbReference type="PANTHER" id="PTHR43000">
    <property type="entry name" value="DTDP-D-GLUCOSE 4,6-DEHYDRATASE-RELATED"/>
    <property type="match status" value="1"/>
</dbReference>
<dbReference type="eggNOG" id="COG3320">
    <property type="taxonomic scope" value="Bacteria"/>
</dbReference>
<evidence type="ECO:0000313" key="3">
    <source>
        <dbReference type="EMBL" id="EFE64865.2"/>
    </source>
</evidence>
<feature type="region of interest" description="Disordered" evidence="1">
    <location>
        <begin position="1"/>
        <end position="48"/>
    </location>
</feature>
<dbReference type="AlphaFoldDB" id="D5ZU31"/>
<evidence type="ECO:0000256" key="1">
    <source>
        <dbReference type="SAM" id="MobiDB-lite"/>
    </source>
</evidence>
<feature type="region of interest" description="Disordered" evidence="1">
    <location>
        <begin position="66"/>
        <end position="88"/>
    </location>
</feature>
<dbReference type="EMBL" id="DS999641">
    <property type="protein sequence ID" value="EFE64865.2"/>
    <property type="molecule type" value="Genomic_DNA"/>
</dbReference>
<proteinExistence type="predicted"/>
<evidence type="ECO:0000259" key="2">
    <source>
        <dbReference type="Pfam" id="PF07993"/>
    </source>
</evidence>
<dbReference type="InterPro" id="IPR013120">
    <property type="entry name" value="FAR_NAD-bd"/>
</dbReference>
<organism evidence="3 4">
    <name type="scientific">Streptomyces viridosporus (strain ATCC 14672 / DSM 40746 / JCM 4963 / KCTC 9882 / NRRL B-12104 / FH 1290)</name>
    <name type="common">Streptomyces ghanaensis</name>
    <dbReference type="NCBI Taxonomy" id="566461"/>
    <lineage>
        <taxon>Bacteria</taxon>
        <taxon>Bacillati</taxon>
        <taxon>Actinomycetota</taxon>
        <taxon>Actinomycetes</taxon>
        <taxon>Kitasatosporales</taxon>
        <taxon>Streptomycetaceae</taxon>
        <taxon>Streptomyces</taxon>
    </lineage>
</organism>
<dbReference type="SUPFAM" id="SSF51735">
    <property type="entry name" value="NAD(P)-binding Rossmann-fold domains"/>
    <property type="match status" value="1"/>
</dbReference>
<gene>
    <name evidence="3" type="ORF">SSFG_00120</name>
</gene>
<dbReference type="Proteomes" id="UP000003824">
    <property type="component" value="Unassembled WGS sequence"/>
</dbReference>
<evidence type="ECO:0000313" key="4">
    <source>
        <dbReference type="Proteomes" id="UP000003824"/>
    </source>
</evidence>
<dbReference type="Gene3D" id="3.40.50.720">
    <property type="entry name" value="NAD(P)-binding Rossmann-like Domain"/>
    <property type="match status" value="1"/>
</dbReference>
<dbReference type="Pfam" id="PF07993">
    <property type="entry name" value="NAD_binding_4"/>
    <property type="match status" value="1"/>
</dbReference>
<name>D5ZU31_STRV1</name>
<sequence length="444" mass="48093">MGPGRAREPAGSCSAPGRTSGPLGMRRRRCLPGAGGEGSPRRVNTSGRSHGVRWLDYCPTRDSCDVLRGPPSASGPEAGGRARPRHRPDGCRNAGACVLTAITGATGLLGLHLVREALARGRRLLLLARRHPLPAPVRVERFLRTCGAGTEELRAARTRVETLEIVLEDGFLGLGRERFLRLADRIDVLWHCAGDISFASDLPRARRTNVDGTRHVLRLLTAGERAPLLCHVSTVAVAGSRPDGVVEEKELDAPSGFNTPYERSKFEAEGLVHRWVSEHGGRALVFRPSCLATLHPAHPDRPRHPLQVLAEQVGSVLRRHPGPVTLPVPEGARTNVLPVEHAASVMTEAAARWSGDRPRVCHVVNPRDLPVTEVVAALGDRFGVPVDTTWRSSPGSVDVRLALPAYACWLSFSRTYENGGLARLGLDRPVRPVVDRDYIAAALR</sequence>
<dbReference type="InterPro" id="IPR036291">
    <property type="entry name" value="NAD(P)-bd_dom_sf"/>
</dbReference>
<feature type="domain" description="Thioester reductase (TE)" evidence="2">
    <location>
        <begin position="102"/>
        <end position="296"/>
    </location>
</feature>
<protein>
    <submittedName>
        <fullName evidence="3">Predicted protein</fullName>
    </submittedName>
</protein>
<feature type="compositionally biased region" description="Low complexity" evidence="1">
    <location>
        <begin position="68"/>
        <end position="81"/>
    </location>
</feature>
<accession>D5ZU31</accession>